<dbReference type="GO" id="GO:1903509">
    <property type="term" value="P:liposaccharide metabolic process"/>
    <property type="evidence" value="ECO:0007669"/>
    <property type="project" value="UniProtKB-ARBA"/>
</dbReference>
<dbReference type="EMBL" id="CP011541">
    <property type="protein sequence ID" value="AKK03681.1"/>
    <property type="molecule type" value="Genomic_DNA"/>
</dbReference>
<evidence type="ECO:0000256" key="1">
    <source>
        <dbReference type="ARBA" id="ARBA00022676"/>
    </source>
</evidence>
<dbReference type="Pfam" id="PF13439">
    <property type="entry name" value="Glyco_transf_4"/>
    <property type="match status" value="1"/>
</dbReference>
<gene>
    <name evidence="4" type="ORF">CEPID_09175</name>
</gene>
<keyword evidence="5" id="KW-1185">Reference proteome</keyword>
<proteinExistence type="predicted"/>
<evidence type="ECO:0000313" key="4">
    <source>
        <dbReference type="EMBL" id="AKK03681.1"/>
    </source>
</evidence>
<feature type="domain" description="Glycosyltransferase subfamily 4-like N-terminal" evidence="3">
    <location>
        <begin position="19"/>
        <end position="220"/>
    </location>
</feature>
<name>A0A0G3GR82_9CORY</name>
<dbReference type="InterPro" id="IPR050194">
    <property type="entry name" value="Glycosyltransferase_grp1"/>
</dbReference>
<dbReference type="Gene3D" id="3.40.50.2000">
    <property type="entry name" value="Glycogen Phosphorylase B"/>
    <property type="match status" value="2"/>
</dbReference>
<dbReference type="STRING" id="1050174.CEPID_09175"/>
<dbReference type="OrthoDB" id="5242526at2"/>
<dbReference type="RefSeq" id="WP_047240673.1">
    <property type="nucleotide sequence ID" value="NZ_CP011541.1"/>
</dbReference>
<dbReference type="EC" id="2.4.-.-" evidence="4"/>
<dbReference type="Pfam" id="PF13692">
    <property type="entry name" value="Glyco_trans_1_4"/>
    <property type="match status" value="1"/>
</dbReference>
<dbReference type="KEGG" id="cei:CEPID_09175"/>
<sequence>MQNKLFVAQYVDNYGPGSNGLMVAVQQLEGNLLDAGHEVLVVAPQAKGMNPHEGRAGRTEIRLPSIRVPKMPTRVANGNKFKRTINQVAALQPDVIHAHGLGPVGVLGVWTALRTNTPLLLTWHTDFDAYADYYARVLPLLRGIVSMFARLNRGEVYDVRAIRAARLEFPDPEKASLLGLMRKMLLSANVVTAPSPKTLARALQIAPEANVVCVPNGVDPLPAGPPPVERGPGPLFLYVGRVAPEKGLNLLVDAFELVRELHPDAQLMIVGDWERYPKIAKRLLAAQRGGNVLLPGEFPRNELGAFYAMADCFVFPSVTDTQALVLHEAALAGLPIVSADPELNLVLEPRQNGELAGPAPTAFAAAMLRIIDRLEEPGWRESAAQRSRELAGQWSVASQAAEMLRIYELTAQRKYEAVVRKHEDFGANRRAE</sequence>
<dbReference type="PATRIC" id="fig|1050174.4.peg.1845"/>
<dbReference type="AlphaFoldDB" id="A0A0G3GR82"/>
<evidence type="ECO:0000313" key="5">
    <source>
        <dbReference type="Proteomes" id="UP000035368"/>
    </source>
</evidence>
<keyword evidence="2 4" id="KW-0808">Transferase</keyword>
<dbReference type="PANTHER" id="PTHR45947:SF3">
    <property type="entry name" value="SULFOQUINOVOSYL TRANSFERASE SQD2"/>
    <property type="match status" value="1"/>
</dbReference>
<protein>
    <submittedName>
        <fullName evidence="4">Glycosyltransferase</fullName>
        <ecNumber evidence="4">2.4.-.-</ecNumber>
    </submittedName>
</protein>
<accession>A0A0G3GR82</accession>
<dbReference type="GO" id="GO:1901137">
    <property type="term" value="P:carbohydrate derivative biosynthetic process"/>
    <property type="evidence" value="ECO:0007669"/>
    <property type="project" value="UniProtKB-ARBA"/>
</dbReference>
<keyword evidence="1 4" id="KW-0328">Glycosyltransferase</keyword>
<evidence type="ECO:0000259" key="3">
    <source>
        <dbReference type="Pfam" id="PF13439"/>
    </source>
</evidence>
<evidence type="ECO:0000256" key="2">
    <source>
        <dbReference type="ARBA" id="ARBA00022679"/>
    </source>
</evidence>
<reference evidence="4 5" key="1">
    <citation type="submission" date="2015-05" db="EMBL/GenBank/DDBJ databases">
        <title>Complete genome sequence of Corynebacterium epidermidicanis DSM 45586, isolated from the skin of a dog suffering from pruritus.</title>
        <authorList>
            <person name="Ruckert C."/>
            <person name="Albersmeier A."/>
            <person name="Winkler A."/>
            <person name="Tauch A."/>
        </authorList>
    </citation>
    <scope>NUCLEOTIDE SEQUENCE [LARGE SCALE GENOMIC DNA]</scope>
    <source>
        <strain evidence="4 5">DSM 45586</strain>
    </source>
</reference>
<dbReference type="PANTHER" id="PTHR45947">
    <property type="entry name" value="SULFOQUINOVOSYL TRANSFERASE SQD2"/>
    <property type="match status" value="1"/>
</dbReference>
<dbReference type="GO" id="GO:0016757">
    <property type="term" value="F:glycosyltransferase activity"/>
    <property type="evidence" value="ECO:0007669"/>
    <property type="project" value="UniProtKB-KW"/>
</dbReference>
<dbReference type="SUPFAM" id="SSF53756">
    <property type="entry name" value="UDP-Glycosyltransferase/glycogen phosphorylase"/>
    <property type="match status" value="1"/>
</dbReference>
<organism evidence="4 5">
    <name type="scientific">Corynebacterium epidermidicanis</name>
    <dbReference type="NCBI Taxonomy" id="1050174"/>
    <lineage>
        <taxon>Bacteria</taxon>
        <taxon>Bacillati</taxon>
        <taxon>Actinomycetota</taxon>
        <taxon>Actinomycetes</taxon>
        <taxon>Mycobacteriales</taxon>
        <taxon>Corynebacteriaceae</taxon>
        <taxon>Corynebacterium</taxon>
    </lineage>
</organism>
<dbReference type="InterPro" id="IPR028098">
    <property type="entry name" value="Glyco_trans_4-like_N"/>
</dbReference>
<dbReference type="Proteomes" id="UP000035368">
    <property type="component" value="Chromosome"/>
</dbReference>